<dbReference type="AlphaFoldDB" id="A0A1L9PP56"/>
<gene>
    <name evidence="3" type="ORF">ASPVEDRAFT_84760</name>
</gene>
<dbReference type="InterPro" id="IPR007400">
    <property type="entry name" value="PrpF-like"/>
</dbReference>
<dbReference type="STRING" id="1036611.A0A1L9PP56"/>
<dbReference type="OrthoDB" id="10267539at2759"/>
<name>A0A1L9PP56_ASPVE</name>
<dbReference type="SUPFAM" id="SSF54506">
    <property type="entry name" value="Diaminopimelate epimerase-like"/>
    <property type="match status" value="2"/>
</dbReference>
<reference evidence="4" key="1">
    <citation type="journal article" date="2017" name="Genome Biol.">
        <title>Comparative genomics reveals high biological diversity and specific adaptations in the industrially and medically important fungal genus Aspergillus.</title>
        <authorList>
            <person name="de Vries R.P."/>
            <person name="Riley R."/>
            <person name="Wiebenga A."/>
            <person name="Aguilar-Osorio G."/>
            <person name="Amillis S."/>
            <person name="Uchima C.A."/>
            <person name="Anderluh G."/>
            <person name="Asadollahi M."/>
            <person name="Askin M."/>
            <person name="Barry K."/>
            <person name="Battaglia E."/>
            <person name="Bayram O."/>
            <person name="Benocci T."/>
            <person name="Braus-Stromeyer S.A."/>
            <person name="Caldana C."/>
            <person name="Canovas D."/>
            <person name="Cerqueira G.C."/>
            <person name="Chen F."/>
            <person name="Chen W."/>
            <person name="Choi C."/>
            <person name="Clum A."/>
            <person name="Dos Santos R.A."/>
            <person name="Damasio A.R."/>
            <person name="Diallinas G."/>
            <person name="Emri T."/>
            <person name="Fekete E."/>
            <person name="Flipphi M."/>
            <person name="Freyberg S."/>
            <person name="Gallo A."/>
            <person name="Gournas C."/>
            <person name="Habgood R."/>
            <person name="Hainaut M."/>
            <person name="Harispe M.L."/>
            <person name="Henrissat B."/>
            <person name="Hilden K.S."/>
            <person name="Hope R."/>
            <person name="Hossain A."/>
            <person name="Karabika E."/>
            <person name="Karaffa L."/>
            <person name="Karanyi Z."/>
            <person name="Krasevec N."/>
            <person name="Kuo A."/>
            <person name="Kusch H."/>
            <person name="LaButti K."/>
            <person name="Lagendijk E.L."/>
            <person name="Lapidus A."/>
            <person name="Levasseur A."/>
            <person name="Lindquist E."/>
            <person name="Lipzen A."/>
            <person name="Logrieco A.F."/>
            <person name="MacCabe A."/>
            <person name="Maekelae M.R."/>
            <person name="Malavazi I."/>
            <person name="Melin P."/>
            <person name="Meyer V."/>
            <person name="Mielnichuk N."/>
            <person name="Miskei M."/>
            <person name="Molnar A.P."/>
            <person name="Mule G."/>
            <person name="Ngan C.Y."/>
            <person name="Orejas M."/>
            <person name="Orosz E."/>
            <person name="Ouedraogo J.P."/>
            <person name="Overkamp K.M."/>
            <person name="Park H.-S."/>
            <person name="Perrone G."/>
            <person name="Piumi F."/>
            <person name="Punt P.J."/>
            <person name="Ram A.F."/>
            <person name="Ramon A."/>
            <person name="Rauscher S."/>
            <person name="Record E."/>
            <person name="Riano-Pachon D.M."/>
            <person name="Robert V."/>
            <person name="Roehrig J."/>
            <person name="Ruller R."/>
            <person name="Salamov A."/>
            <person name="Salih N.S."/>
            <person name="Samson R.A."/>
            <person name="Sandor E."/>
            <person name="Sanguinetti M."/>
            <person name="Schuetze T."/>
            <person name="Sepcic K."/>
            <person name="Shelest E."/>
            <person name="Sherlock G."/>
            <person name="Sophianopoulou V."/>
            <person name="Squina F.M."/>
            <person name="Sun H."/>
            <person name="Susca A."/>
            <person name="Todd R.B."/>
            <person name="Tsang A."/>
            <person name="Unkles S.E."/>
            <person name="van de Wiele N."/>
            <person name="van Rossen-Uffink D."/>
            <person name="Oliveira J.V."/>
            <person name="Vesth T.C."/>
            <person name="Visser J."/>
            <person name="Yu J.-H."/>
            <person name="Zhou M."/>
            <person name="Andersen M.R."/>
            <person name="Archer D.B."/>
            <person name="Baker S.E."/>
            <person name="Benoit I."/>
            <person name="Brakhage A.A."/>
            <person name="Braus G.H."/>
            <person name="Fischer R."/>
            <person name="Frisvad J.C."/>
            <person name="Goldman G.H."/>
            <person name="Houbraken J."/>
            <person name="Oakley B."/>
            <person name="Pocsi I."/>
            <person name="Scazzocchio C."/>
            <person name="Seiboth B."/>
            <person name="vanKuyk P.A."/>
            <person name="Wortman J."/>
            <person name="Dyer P.S."/>
            <person name="Grigoriev I.V."/>
        </authorList>
    </citation>
    <scope>NUCLEOTIDE SEQUENCE [LARGE SCALE GENOMIC DNA]</scope>
    <source>
        <strain evidence="4">CBS 583.65</strain>
    </source>
</reference>
<dbReference type="EMBL" id="KV878130">
    <property type="protein sequence ID" value="OJJ03310.1"/>
    <property type="molecule type" value="Genomic_DNA"/>
</dbReference>
<evidence type="ECO:0000256" key="1">
    <source>
        <dbReference type="ARBA" id="ARBA00007673"/>
    </source>
</evidence>
<dbReference type="PANTHER" id="PTHR43709">
    <property type="entry name" value="ACONITATE ISOMERASE-RELATED"/>
    <property type="match status" value="1"/>
</dbReference>
<dbReference type="VEuPathDB" id="FungiDB:ASPVEDRAFT_84760"/>
<dbReference type="GO" id="GO:0016853">
    <property type="term" value="F:isomerase activity"/>
    <property type="evidence" value="ECO:0007669"/>
    <property type="project" value="UniProtKB-KW"/>
</dbReference>
<evidence type="ECO:0008006" key="5">
    <source>
        <dbReference type="Google" id="ProtNLM"/>
    </source>
</evidence>
<dbReference type="PANTHER" id="PTHR43709:SF2">
    <property type="entry name" value="DUF453 DOMAIN PROTEIN (AFU_ORTHOLOGUE AFUA_6G00360)"/>
    <property type="match status" value="1"/>
</dbReference>
<dbReference type="RefSeq" id="XP_040669072.1">
    <property type="nucleotide sequence ID" value="XM_040817595.1"/>
</dbReference>
<dbReference type="Gene3D" id="3.10.310.10">
    <property type="entry name" value="Diaminopimelate Epimerase, Chain A, domain 1"/>
    <property type="match status" value="2"/>
</dbReference>
<dbReference type="Pfam" id="PF04303">
    <property type="entry name" value="PrpF"/>
    <property type="match status" value="1"/>
</dbReference>
<accession>A0A1L9PP56</accession>
<comment type="similarity">
    <text evidence="1">Belongs to the PrpF family.</text>
</comment>
<evidence type="ECO:0000313" key="4">
    <source>
        <dbReference type="Proteomes" id="UP000184073"/>
    </source>
</evidence>
<sequence>MATELVTKTKTRRLTRHALPCVLMRAGTSKGLFIHRDDLPAREADWAPHLVSALGSRGNDPRQIDGIGGGSSTTSKVAVVRRSQRSDADVDWTFVQVAVGKESIDLTGTCGNMTAGVAPFALQEGLVKPLQGQTKMDVRIYNTNTDRIVIETVALDGTGDYEEDGNFIIPGVNTPGSEVKCKFVKPVGSMTGQLFPSKGQQQQILRVQPGSLMPNEEPFDVRVTLIDSANPFVLIDTTSIQTALLATIPSDSARSALVESIRRMGAVAMGLATDVETAGRTRGTPKAALVYPPSFTQDSDRADIRVQAYSMGLPHPSLQLTGAVTVAVALSYSNTVVAALSTMASVTGISPPTPEQSPPPEDRKQLGLEREVSIEHSKGSIKVDIIMEEHGGVASCAVSRTARRLFEGKVRYYVQEDRDSY</sequence>
<keyword evidence="4" id="KW-1185">Reference proteome</keyword>
<proteinExistence type="inferred from homology"/>
<dbReference type="Proteomes" id="UP000184073">
    <property type="component" value="Unassembled WGS sequence"/>
</dbReference>
<organism evidence="3 4">
    <name type="scientific">Aspergillus versicolor CBS 583.65</name>
    <dbReference type="NCBI Taxonomy" id="1036611"/>
    <lineage>
        <taxon>Eukaryota</taxon>
        <taxon>Fungi</taxon>
        <taxon>Dikarya</taxon>
        <taxon>Ascomycota</taxon>
        <taxon>Pezizomycotina</taxon>
        <taxon>Eurotiomycetes</taxon>
        <taxon>Eurotiomycetidae</taxon>
        <taxon>Eurotiales</taxon>
        <taxon>Aspergillaceae</taxon>
        <taxon>Aspergillus</taxon>
        <taxon>Aspergillus subgen. Nidulantes</taxon>
    </lineage>
</organism>
<evidence type="ECO:0000256" key="2">
    <source>
        <dbReference type="ARBA" id="ARBA00023235"/>
    </source>
</evidence>
<protein>
    <recommendedName>
        <fullName evidence="5">PrpF protein</fullName>
    </recommendedName>
</protein>
<dbReference type="GeneID" id="63733106"/>
<evidence type="ECO:0000313" key="3">
    <source>
        <dbReference type="EMBL" id="OJJ03310.1"/>
    </source>
</evidence>
<keyword evidence="2" id="KW-0413">Isomerase</keyword>